<keyword evidence="1" id="KW-0812">Transmembrane</keyword>
<name>A0A0F9GJG3_9ZZZZ</name>
<reference evidence="2" key="1">
    <citation type="journal article" date="2015" name="Nature">
        <title>Complex archaea that bridge the gap between prokaryotes and eukaryotes.</title>
        <authorList>
            <person name="Spang A."/>
            <person name="Saw J.H."/>
            <person name="Jorgensen S.L."/>
            <person name="Zaremba-Niedzwiedzka K."/>
            <person name="Martijn J."/>
            <person name="Lind A.E."/>
            <person name="van Eijk R."/>
            <person name="Schleper C."/>
            <person name="Guy L."/>
            <person name="Ettema T.J."/>
        </authorList>
    </citation>
    <scope>NUCLEOTIDE SEQUENCE</scope>
</reference>
<protein>
    <submittedName>
        <fullName evidence="2">Uncharacterized protein</fullName>
    </submittedName>
</protein>
<organism evidence="2">
    <name type="scientific">marine sediment metagenome</name>
    <dbReference type="NCBI Taxonomy" id="412755"/>
    <lineage>
        <taxon>unclassified sequences</taxon>
        <taxon>metagenomes</taxon>
        <taxon>ecological metagenomes</taxon>
    </lineage>
</organism>
<dbReference type="EMBL" id="LAZR01017794">
    <property type="protein sequence ID" value="KKL98938.1"/>
    <property type="molecule type" value="Genomic_DNA"/>
</dbReference>
<sequence length="35" mass="3805">MMKFEKPSSHSYGAGWLIVMAFILGLAVFVFAAIA</sequence>
<gene>
    <name evidence="2" type="ORF">LCGC14_1819430</name>
</gene>
<evidence type="ECO:0000313" key="2">
    <source>
        <dbReference type="EMBL" id="KKL98938.1"/>
    </source>
</evidence>
<keyword evidence="1" id="KW-0472">Membrane</keyword>
<keyword evidence="1" id="KW-1133">Transmembrane helix</keyword>
<accession>A0A0F9GJG3</accession>
<feature type="transmembrane region" description="Helical" evidence="1">
    <location>
        <begin position="12"/>
        <end position="34"/>
    </location>
</feature>
<comment type="caution">
    <text evidence="2">The sequence shown here is derived from an EMBL/GenBank/DDBJ whole genome shotgun (WGS) entry which is preliminary data.</text>
</comment>
<dbReference type="AlphaFoldDB" id="A0A0F9GJG3"/>
<evidence type="ECO:0000256" key="1">
    <source>
        <dbReference type="SAM" id="Phobius"/>
    </source>
</evidence>
<proteinExistence type="predicted"/>